<accession>A0A9W8JCL8</accession>
<evidence type="ECO:0000313" key="2">
    <source>
        <dbReference type="Proteomes" id="UP001140091"/>
    </source>
</evidence>
<dbReference type="Proteomes" id="UP001140091">
    <property type="component" value="Unassembled WGS sequence"/>
</dbReference>
<proteinExistence type="predicted"/>
<dbReference type="EMBL" id="JANBPK010000931">
    <property type="protein sequence ID" value="KAJ2928308.1"/>
    <property type="molecule type" value="Genomic_DNA"/>
</dbReference>
<dbReference type="OrthoDB" id="2526683at2759"/>
<evidence type="ECO:0000313" key="1">
    <source>
        <dbReference type="EMBL" id="KAJ2928308.1"/>
    </source>
</evidence>
<comment type="caution">
    <text evidence="1">The sequence shown here is derived from an EMBL/GenBank/DDBJ whole genome shotgun (WGS) entry which is preliminary data.</text>
</comment>
<keyword evidence="2" id="KW-1185">Reference proteome</keyword>
<gene>
    <name evidence="1" type="ORF">H1R20_g8791</name>
</gene>
<reference evidence="1" key="1">
    <citation type="submission" date="2022-06" db="EMBL/GenBank/DDBJ databases">
        <title>Genome Sequence of Candolleomyces eurysporus.</title>
        <authorList>
            <person name="Buettner E."/>
        </authorList>
    </citation>
    <scope>NUCLEOTIDE SEQUENCE</scope>
    <source>
        <strain evidence="1">VTCC 930004</strain>
    </source>
</reference>
<sequence>MQHYPSQGPYPPPPPPVAHKVWILDCSSCGLFLTNRAMKVRPLVEPVHSFPNLIAPGRLAAPAERLPLLLGRVPG</sequence>
<protein>
    <submittedName>
        <fullName evidence="1">Uncharacterized protein</fullName>
    </submittedName>
</protein>
<name>A0A9W8JCL8_9AGAR</name>
<dbReference type="AlphaFoldDB" id="A0A9W8JCL8"/>
<organism evidence="1 2">
    <name type="scientific">Candolleomyces eurysporus</name>
    <dbReference type="NCBI Taxonomy" id="2828524"/>
    <lineage>
        <taxon>Eukaryota</taxon>
        <taxon>Fungi</taxon>
        <taxon>Dikarya</taxon>
        <taxon>Basidiomycota</taxon>
        <taxon>Agaricomycotina</taxon>
        <taxon>Agaricomycetes</taxon>
        <taxon>Agaricomycetidae</taxon>
        <taxon>Agaricales</taxon>
        <taxon>Agaricineae</taxon>
        <taxon>Psathyrellaceae</taxon>
        <taxon>Candolleomyces</taxon>
    </lineage>
</organism>
<feature type="non-terminal residue" evidence="1">
    <location>
        <position position="75"/>
    </location>
</feature>